<keyword evidence="2" id="KW-1185">Reference proteome</keyword>
<dbReference type="EMBL" id="LT960611">
    <property type="protein sequence ID" value="SON49039.1"/>
    <property type="molecule type" value="Genomic_DNA"/>
</dbReference>
<protein>
    <submittedName>
        <fullName evidence="1">Uncharacterized protein</fullName>
    </submittedName>
</protein>
<evidence type="ECO:0000313" key="2">
    <source>
        <dbReference type="Proteomes" id="UP000235828"/>
    </source>
</evidence>
<dbReference type="OrthoDB" id="7062327at2"/>
<name>A0A2N8ZAW1_9VIBR</name>
<organism evidence="1 2">
    <name type="scientific">Vibrio tapetis subsp. tapetis</name>
    <dbReference type="NCBI Taxonomy" id="1671868"/>
    <lineage>
        <taxon>Bacteria</taxon>
        <taxon>Pseudomonadati</taxon>
        <taxon>Pseudomonadota</taxon>
        <taxon>Gammaproteobacteria</taxon>
        <taxon>Vibrionales</taxon>
        <taxon>Vibrionaceae</taxon>
        <taxon>Vibrio</taxon>
    </lineage>
</organism>
<sequence>MLDSISPFISAIAALASAFAVFKANDIAETVKNFHKNSVLNHRELELLGKALEKLSIYDIWCKTGGAGESINYHDSNEVEYSSRDDATQQIPRDLKYLLIQLYAHSEELNAKLVKWESDFIIKVGDDYKLKDEQVSEKIKALREIRSGGM</sequence>
<dbReference type="KEGG" id="vta:A1060"/>
<evidence type="ECO:0000313" key="1">
    <source>
        <dbReference type="EMBL" id="SON49039.1"/>
    </source>
</evidence>
<accession>A0A2N8ZAW1</accession>
<dbReference type="Proteomes" id="UP000235828">
    <property type="component" value="Chromosome A"/>
</dbReference>
<dbReference type="AlphaFoldDB" id="A0A2N8ZAW1"/>
<dbReference type="RefSeq" id="WP_102521772.1">
    <property type="nucleotide sequence ID" value="NZ_LT960611.1"/>
</dbReference>
<gene>
    <name evidence="1" type="ORF">VTAP4600_A1060</name>
</gene>
<proteinExistence type="predicted"/>
<reference evidence="1 2" key="1">
    <citation type="submission" date="2017-10" db="EMBL/GenBank/DDBJ databases">
        <authorList>
            <person name="Banno H."/>
            <person name="Chua N.-H."/>
        </authorList>
    </citation>
    <scope>NUCLEOTIDE SEQUENCE [LARGE SCALE GENOMIC DNA]</scope>
    <source>
        <strain evidence="1">Vibrio tapetis CECT4600</strain>
    </source>
</reference>